<evidence type="ECO:0000313" key="3">
    <source>
        <dbReference type="EMBL" id="PIA50418.1"/>
    </source>
</evidence>
<feature type="compositionally biased region" description="Low complexity" evidence="1">
    <location>
        <begin position="1"/>
        <end position="25"/>
    </location>
</feature>
<dbReference type="InParanoid" id="A0A2G5E3Q5"/>
<evidence type="ECO:0000313" key="4">
    <source>
        <dbReference type="Proteomes" id="UP000230069"/>
    </source>
</evidence>
<dbReference type="STRING" id="218851.A0A2G5E3Q5"/>
<dbReference type="PANTHER" id="PTHR36779">
    <property type="entry name" value="OSJNBA0083N12.13 PROTEIN"/>
    <property type="match status" value="1"/>
</dbReference>
<reference evidence="3 4" key="1">
    <citation type="submission" date="2017-09" db="EMBL/GenBank/DDBJ databases">
        <title>WGS assembly of Aquilegia coerulea Goldsmith.</title>
        <authorList>
            <person name="Hodges S."/>
            <person name="Kramer E."/>
            <person name="Nordborg M."/>
            <person name="Tomkins J."/>
            <person name="Borevitz J."/>
            <person name="Derieg N."/>
            <person name="Yan J."/>
            <person name="Mihaltcheva S."/>
            <person name="Hayes R.D."/>
            <person name="Rokhsar D."/>
        </authorList>
    </citation>
    <scope>NUCLEOTIDE SEQUENCE [LARGE SCALE GENOMIC DNA]</scope>
    <source>
        <strain evidence="4">cv. Goldsmith</strain>
    </source>
</reference>
<dbReference type="Proteomes" id="UP000230069">
    <property type="component" value="Unassembled WGS sequence"/>
</dbReference>
<keyword evidence="2" id="KW-0472">Membrane</keyword>
<dbReference type="FunCoup" id="A0A2G5E3Q5">
    <property type="interactions" value="1466"/>
</dbReference>
<name>A0A2G5E3Q5_AQUCA</name>
<organism evidence="3 4">
    <name type="scientific">Aquilegia coerulea</name>
    <name type="common">Rocky mountain columbine</name>
    <dbReference type="NCBI Taxonomy" id="218851"/>
    <lineage>
        <taxon>Eukaryota</taxon>
        <taxon>Viridiplantae</taxon>
        <taxon>Streptophyta</taxon>
        <taxon>Embryophyta</taxon>
        <taxon>Tracheophyta</taxon>
        <taxon>Spermatophyta</taxon>
        <taxon>Magnoliopsida</taxon>
        <taxon>Ranunculales</taxon>
        <taxon>Ranunculaceae</taxon>
        <taxon>Thalictroideae</taxon>
        <taxon>Aquilegia</taxon>
    </lineage>
</organism>
<proteinExistence type="predicted"/>
<dbReference type="EMBL" id="KZ305030">
    <property type="protein sequence ID" value="PIA50418.1"/>
    <property type="molecule type" value="Genomic_DNA"/>
</dbReference>
<protein>
    <submittedName>
        <fullName evidence="3">Uncharacterized protein</fullName>
    </submittedName>
</protein>
<feature type="transmembrane region" description="Helical" evidence="2">
    <location>
        <begin position="45"/>
        <end position="66"/>
    </location>
</feature>
<feature type="region of interest" description="Disordered" evidence="1">
    <location>
        <begin position="1"/>
        <end position="32"/>
    </location>
</feature>
<keyword evidence="2" id="KW-0812">Transmembrane</keyword>
<evidence type="ECO:0000256" key="2">
    <source>
        <dbReference type="SAM" id="Phobius"/>
    </source>
</evidence>
<accession>A0A2G5E3Q5</accession>
<feature type="transmembrane region" description="Helical" evidence="2">
    <location>
        <begin position="235"/>
        <end position="257"/>
    </location>
</feature>
<keyword evidence="4" id="KW-1185">Reference proteome</keyword>
<gene>
    <name evidence="3" type="ORF">AQUCO_01300866v1</name>
</gene>
<evidence type="ECO:0000256" key="1">
    <source>
        <dbReference type="SAM" id="MobiDB-lite"/>
    </source>
</evidence>
<keyword evidence="2" id="KW-1133">Transmembrane helix</keyword>
<dbReference type="AlphaFoldDB" id="A0A2G5E3Q5"/>
<sequence>MDTSQQQQQQPDDDISNPNPNNPNKKPNKLISTTTTTTTTIIKGFNTSITLISTSIIALFSFLFVFSNNNLSFLSNPISISSQCRIISTSVDLRSSKVCELGLLNYKANNVFYPSHSAKFRCRYDYYWTSVFKVEYREHSSDLTRRALVEAPKEALPFDCRPSFNVAWLTKEKFKVNETYNCRYTPGISQVEIYSDSLFNCNAKNPSIGEMVKRYFILFTGMAYSFYLGEGKSESFMWALAGMFVGIFTALMSVSLVRLLQIPKSKLANNPEAVKLRFAVHVNHLKRLCFLVLYVSLMGWLTIQYGKMVGLTKIFINN</sequence>
<dbReference type="PANTHER" id="PTHR36779:SF1">
    <property type="entry name" value="OS04G0600400 PROTEIN"/>
    <property type="match status" value="1"/>
</dbReference>
<dbReference type="OrthoDB" id="1922696at2759"/>
<feature type="transmembrane region" description="Helical" evidence="2">
    <location>
        <begin position="285"/>
        <end position="303"/>
    </location>
</feature>